<dbReference type="CDD" id="cd17546">
    <property type="entry name" value="REC_hyHK_CKI1_RcsC-like"/>
    <property type="match status" value="1"/>
</dbReference>
<feature type="region of interest" description="Disordered" evidence="10">
    <location>
        <begin position="1"/>
        <end position="29"/>
    </location>
</feature>
<dbReference type="InterPro" id="IPR003594">
    <property type="entry name" value="HATPase_dom"/>
</dbReference>
<dbReference type="Gene3D" id="3.30.450.40">
    <property type="match status" value="1"/>
</dbReference>
<dbReference type="PRINTS" id="PR00344">
    <property type="entry name" value="BCTRLSENSOR"/>
</dbReference>
<evidence type="ECO:0000256" key="2">
    <source>
        <dbReference type="ARBA" id="ARBA00012438"/>
    </source>
</evidence>
<dbReference type="Pfam" id="PF00072">
    <property type="entry name" value="Response_reg"/>
    <property type="match status" value="1"/>
</dbReference>
<dbReference type="InterPro" id="IPR011006">
    <property type="entry name" value="CheY-like_superfamily"/>
</dbReference>
<evidence type="ECO:0000256" key="10">
    <source>
        <dbReference type="SAM" id="MobiDB-lite"/>
    </source>
</evidence>
<dbReference type="Pfam" id="PF00512">
    <property type="entry name" value="HisKA"/>
    <property type="match status" value="1"/>
</dbReference>
<dbReference type="EC" id="2.7.13.3" evidence="2"/>
<dbReference type="InterPro" id="IPR027417">
    <property type="entry name" value="P-loop_NTPase"/>
</dbReference>
<evidence type="ECO:0000259" key="12">
    <source>
        <dbReference type="PROSITE" id="PS50109"/>
    </source>
</evidence>
<keyword evidence="15" id="KW-1185">Reference proteome</keyword>
<dbReference type="InterPro" id="IPR029016">
    <property type="entry name" value="GAF-like_dom_sf"/>
</dbReference>
<dbReference type="SMART" id="SM00220">
    <property type="entry name" value="S_TKc"/>
    <property type="match status" value="1"/>
</dbReference>
<dbReference type="InterPro" id="IPR005467">
    <property type="entry name" value="His_kinase_dom"/>
</dbReference>
<dbReference type="Pfam" id="PF25503">
    <property type="entry name" value="TPR_CHK1"/>
    <property type="match status" value="1"/>
</dbReference>
<feature type="region of interest" description="Disordered" evidence="10">
    <location>
        <begin position="1655"/>
        <end position="1695"/>
    </location>
</feature>
<dbReference type="InterPro" id="IPR000719">
    <property type="entry name" value="Prot_kinase_dom"/>
</dbReference>
<keyword evidence="8" id="KW-0902">Two-component regulatory system</keyword>
<evidence type="ECO:0000313" key="15">
    <source>
        <dbReference type="Proteomes" id="UP000277580"/>
    </source>
</evidence>
<dbReference type="Pfam" id="PF00069">
    <property type="entry name" value="Pkinase"/>
    <property type="match status" value="1"/>
</dbReference>
<dbReference type="SMART" id="SM00387">
    <property type="entry name" value="HATPase_c"/>
    <property type="match status" value="1"/>
</dbReference>
<dbReference type="InParanoid" id="A0A3N4KFC6"/>
<evidence type="ECO:0000259" key="11">
    <source>
        <dbReference type="PROSITE" id="PS50011"/>
    </source>
</evidence>
<dbReference type="Gene3D" id="3.40.50.300">
    <property type="entry name" value="P-loop containing nucleotide triphosphate hydrolases"/>
    <property type="match status" value="1"/>
</dbReference>
<dbReference type="Pfam" id="PF13191">
    <property type="entry name" value="AAA_16"/>
    <property type="match status" value="1"/>
</dbReference>
<dbReference type="InterPro" id="IPR011009">
    <property type="entry name" value="Kinase-like_dom_sf"/>
</dbReference>
<protein>
    <recommendedName>
        <fullName evidence="2">histidine kinase</fullName>
        <ecNumber evidence="2">2.7.13.3</ecNumber>
    </recommendedName>
</protein>
<evidence type="ECO:0000256" key="4">
    <source>
        <dbReference type="ARBA" id="ARBA00022679"/>
    </source>
</evidence>
<dbReference type="EMBL" id="ML119169">
    <property type="protein sequence ID" value="RPB08042.1"/>
    <property type="molecule type" value="Genomic_DNA"/>
</dbReference>
<evidence type="ECO:0000256" key="3">
    <source>
        <dbReference type="ARBA" id="ARBA00022553"/>
    </source>
</evidence>
<dbReference type="SMART" id="SM00448">
    <property type="entry name" value="REC"/>
    <property type="match status" value="1"/>
</dbReference>
<dbReference type="SUPFAM" id="SSF55874">
    <property type="entry name" value="ATPase domain of HSP90 chaperone/DNA topoisomerase II/histidine kinase"/>
    <property type="match status" value="1"/>
</dbReference>
<dbReference type="Gene3D" id="3.30.565.10">
    <property type="entry name" value="Histidine kinase-like ATPase, C-terminal domain"/>
    <property type="match status" value="1"/>
</dbReference>
<dbReference type="Gene3D" id="1.10.510.10">
    <property type="entry name" value="Transferase(Phosphotransferase) domain 1"/>
    <property type="match status" value="1"/>
</dbReference>
<accession>A0A3N4KFC6</accession>
<dbReference type="Pfam" id="PF01590">
    <property type="entry name" value="GAF"/>
    <property type="match status" value="1"/>
</dbReference>
<evidence type="ECO:0000313" key="14">
    <source>
        <dbReference type="EMBL" id="RPB08042.1"/>
    </source>
</evidence>
<evidence type="ECO:0000256" key="7">
    <source>
        <dbReference type="ARBA" id="ARBA00022840"/>
    </source>
</evidence>
<evidence type="ECO:0000256" key="1">
    <source>
        <dbReference type="ARBA" id="ARBA00000085"/>
    </source>
</evidence>
<dbReference type="InterPro" id="IPR003661">
    <property type="entry name" value="HisK_dim/P_dom"/>
</dbReference>
<sequence>MSQQSAAVAPESSPMVASPGSQNSGSGLGMPAGASAATLLVAQMLTGNVSNAATPAPFGLIVAGQAMEGVEQIESGRSSASGTATIGGYQDTIVGDIGVQEMEAVGTAIPPKVPGYEDLRVLYVINHIQVYRARSATNGKPVVLKLCALNHLDTLARLRHEWKLLSHGPASSSRSSINSQSSSTGTNGTNPAIQGGPTTFPSNASSVTHNLTSLPYIVRPFAWEYLPDGGMALVYCDESTHMTVREMFLPDFQPLTLGINNLEGLRSPSRPVAKPRTQSDLIKILSVFSSVVHVLSVAHKAGITHNNVNTFSILVVKNPSGNAPKHSAANSIMGKLGGWHLASRLEREDPGRGTDGSMLRGQNPAPLQYIAPECTGRMNRSIDYRADFYSLGVSLYELVVGFLPFRSTDPLELIHQHIAQPPVPPTEMNASIPLAVSAVIMKLLQKNAEDRYQIASGLKADIDTLIRRMSEGRSLEGMRVGELDTTSQFVITEKLYGREDAVEKLKAAYERCSVQGCTMVVVRGGSGVGKSRLVNEIQRPVAENRGYFTAGKFDQYQRGFTFFTLVQALQDLVRQVLSEPPQSLSRWRTDTIKALDGDAAALVDVIPELKLLLGADYKFEPLATLGPTERENRFREVIGRFLAVFGRKGLVLFLDDLQWCSQSELSLIVGIADEANRRMREWRGGVYSTNSGPKGKWNTKHKRKPAAWGLTPLQIRLTYGIDNEIDENHPLPPMLDYLQENAGVEVVDIELGPLTQDSIRKIIGDTLHRDPNSDKVKNDPEMQTLVELVYAKTHGNAFFVMQLLKSLHRGGYITFDFGGKGGGLWRFNLTSIEAEDLPPTVVDLLVKQMLKLSDTTRTAMVLAACMGTDKVSLHSLAVAAGKKPEETAQDLWGALDAGLLLPTSGNYKIPLALGRQQDGNGTEDGGPICTPYVMDEQSYFPPRFSPSPSEQDDEVTYRFLHDRVQQAAYSLIPEGERRGVHRMIGTRLLEKVPDEDLEGMLYEIVNQLNHWLSPLERAERRTLMELNLRAGKKAIAATAFDAALSYFLVAKSLLDDYEKAEDEMTEGGMKLKKRFSINLELSQGPTAQARTTADMDELALEVNLSLMEGYFAQNRYEDSINLADKILPRCAKPREKIRCLVHKMNCLLVQGRLNESIEAGLLGLSVLNWEVPLGDEEAKIHATMLKPRILMDIAQIKAIENLHPLKDENLILLQELISTLLLPIYMSRPALLPAVCFTSVAISLEFGISTAGAYPMLMTGIILSTEGTHEASLRGHAFGRLSIALVDREPGICALAPAIYETYAGHIGIFHQSMSEVLRCLQQAVSTGMAMFNVDFTVFALAEIPSFGMFGGENLAAVHTKMNTTKPAIRRFKQQTGMWWLSLPLQFLLNLRGLGNPDPICFEGEELGDSKDLMKIMNSESISHIYLYHMYRLIIATIYGYYDIAADLATHCCEPVGGAMVGAFFGALTEFYSSIAYMDRYERISDEEKALLERNCKNIQIWSLTAKGTWLHKSILLEAEMMRCIDPGKQLGILDKYDHAISLANQSGFIHDAALASERCGTWLKPISRRRAAPYLREAVKAYTSWGATNKAMELRKKFAEDLVFKGPDNRPSMPRIESDTMSAIMANNSINSPRPSPRSSRIYAHDYGFDQNIMNHQSPSLSSSRDFFAPDPHEDDAASHASSNRNNDPSSLGSELDFRTVLKASLVISEGIHLEEVIVKLMNSVLQTAGADYGVLILKEDGNLHIETVGLLDQVSILEHEPLEMRPDLVPISIVNIVASLGEQILKDGDDPKFDSVYGRDSYFTSKTAKSVLCMPIQNQLKTMGVLYLENKLVNHAFTRQRQELLNLLCTQAAVTIDKARLYRQMELAKKAAEEATAEKSSFLANMSHEIRTPFNALLSCSIFLLDTPLSEQQREYVETIRNSAVLTLQIIDGILDFSKIEHGAIDLQVAPFSLRDCIESALQLVAEPAATKDLELAFRNKCTNIDMVHGDLTRFRQCVINLIGNAVKFTQEGHILVTTEAEKLPDSEKWKFRVSVEDTGIGIPESAFDRLFRAFSQVDTSTRRTYGGTGLGLAISKKLAEMMGGDIWFESQEGRGSTFHLTIIGDATERKAWGPDKRLLGKKAIIADKHVLSSNILADELEVEGLTLTRANTAEKTLKSIRDAGVGYYEFALIDLSVDKTCLVVDQINKFDKGIKVIMMSRFGFNLPAAAAGYNIVLTFVRPAPRARYVQAIHDALDPNRKRASIPTRTQESELLRSLARRHPLNILLAEDNPVNTRVALQHLKRMGYSAKHAKDGIEVLEMCEVAAEEGAMFDVILMDIQMPRADGIETSLELQRRYADDERPVVIALTANATASDREKCHAAGMVSHIAKPILPNDLAAALMSTNPLAKKLPPA</sequence>
<keyword evidence="4" id="KW-0808">Transferase</keyword>
<feature type="compositionally biased region" description="Low complexity" evidence="10">
    <location>
        <begin position="171"/>
        <end position="183"/>
    </location>
</feature>
<evidence type="ECO:0000256" key="5">
    <source>
        <dbReference type="ARBA" id="ARBA00022741"/>
    </source>
</evidence>
<dbReference type="PANTHER" id="PTHR45339:SF5">
    <property type="entry name" value="HISTIDINE KINASE"/>
    <property type="match status" value="1"/>
</dbReference>
<keyword evidence="7" id="KW-0067">ATP-binding</keyword>
<dbReference type="FunFam" id="1.10.287.130:FF:000002">
    <property type="entry name" value="Two-component osmosensing histidine kinase"/>
    <property type="match status" value="1"/>
</dbReference>
<dbReference type="SUPFAM" id="SSF52540">
    <property type="entry name" value="P-loop containing nucleoside triphosphate hydrolases"/>
    <property type="match status" value="1"/>
</dbReference>
<dbReference type="InterPro" id="IPR036890">
    <property type="entry name" value="HATPase_C_sf"/>
</dbReference>
<proteinExistence type="predicted"/>
<dbReference type="PROSITE" id="PS50011">
    <property type="entry name" value="PROTEIN_KINASE_DOM"/>
    <property type="match status" value="1"/>
</dbReference>
<dbReference type="PROSITE" id="PS50109">
    <property type="entry name" value="HIS_KIN"/>
    <property type="match status" value="1"/>
</dbReference>
<feature type="domain" description="Response regulatory" evidence="13">
    <location>
        <begin position="2268"/>
        <end position="2390"/>
    </location>
</feature>
<dbReference type="OrthoDB" id="60033at2759"/>
<feature type="compositionally biased region" description="Polar residues" evidence="10">
    <location>
        <begin position="1681"/>
        <end position="1694"/>
    </location>
</feature>
<dbReference type="SUPFAM" id="SSF47384">
    <property type="entry name" value="Homodimeric domain of signal transducing histidine kinase"/>
    <property type="match status" value="1"/>
</dbReference>
<name>A0A3N4KFC6_9PEZI</name>
<feature type="modified residue" description="4-aspartylphosphate" evidence="9">
    <location>
        <position position="2322"/>
    </location>
</feature>
<dbReference type="InterPro" id="IPR036097">
    <property type="entry name" value="HisK_dim/P_sf"/>
</dbReference>
<dbReference type="InterPro" id="IPR003018">
    <property type="entry name" value="GAF"/>
</dbReference>
<keyword evidence="3 9" id="KW-0597">Phosphoprotein</keyword>
<dbReference type="Gene3D" id="3.40.50.2300">
    <property type="match status" value="1"/>
</dbReference>
<dbReference type="SUPFAM" id="SSF55781">
    <property type="entry name" value="GAF domain-like"/>
    <property type="match status" value="1"/>
</dbReference>
<reference evidence="14 15" key="1">
    <citation type="journal article" date="2018" name="Nat. Ecol. Evol.">
        <title>Pezizomycetes genomes reveal the molecular basis of ectomycorrhizal truffle lifestyle.</title>
        <authorList>
            <person name="Murat C."/>
            <person name="Payen T."/>
            <person name="Noel B."/>
            <person name="Kuo A."/>
            <person name="Morin E."/>
            <person name="Chen J."/>
            <person name="Kohler A."/>
            <person name="Krizsan K."/>
            <person name="Balestrini R."/>
            <person name="Da Silva C."/>
            <person name="Montanini B."/>
            <person name="Hainaut M."/>
            <person name="Levati E."/>
            <person name="Barry K.W."/>
            <person name="Belfiori B."/>
            <person name="Cichocki N."/>
            <person name="Clum A."/>
            <person name="Dockter R.B."/>
            <person name="Fauchery L."/>
            <person name="Guy J."/>
            <person name="Iotti M."/>
            <person name="Le Tacon F."/>
            <person name="Lindquist E.A."/>
            <person name="Lipzen A."/>
            <person name="Malagnac F."/>
            <person name="Mello A."/>
            <person name="Molinier V."/>
            <person name="Miyauchi S."/>
            <person name="Poulain J."/>
            <person name="Riccioni C."/>
            <person name="Rubini A."/>
            <person name="Sitrit Y."/>
            <person name="Splivallo R."/>
            <person name="Traeger S."/>
            <person name="Wang M."/>
            <person name="Zifcakova L."/>
            <person name="Wipf D."/>
            <person name="Zambonelli A."/>
            <person name="Paolocci F."/>
            <person name="Nowrousian M."/>
            <person name="Ottonello S."/>
            <person name="Baldrian P."/>
            <person name="Spatafora J.W."/>
            <person name="Henrissat B."/>
            <person name="Nagy L.G."/>
            <person name="Aury J.M."/>
            <person name="Wincker P."/>
            <person name="Grigoriev I.V."/>
            <person name="Bonfante P."/>
            <person name="Martin F.M."/>
        </authorList>
    </citation>
    <scope>NUCLEOTIDE SEQUENCE [LARGE SCALE GENOMIC DNA]</scope>
    <source>
        <strain evidence="14 15">CCBAS932</strain>
    </source>
</reference>
<comment type="catalytic activity">
    <reaction evidence="1">
        <text>ATP + protein L-histidine = ADP + protein N-phospho-L-histidine.</text>
        <dbReference type="EC" id="2.7.13.3"/>
    </reaction>
</comment>
<dbReference type="GO" id="GO:0000155">
    <property type="term" value="F:phosphorelay sensor kinase activity"/>
    <property type="evidence" value="ECO:0007669"/>
    <property type="project" value="InterPro"/>
</dbReference>
<dbReference type="SUPFAM" id="SSF56112">
    <property type="entry name" value="Protein kinase-like (PK-like)"/>
    <property type="match status" value="1"/>
</dbReference>
<gene>
    <name evidence="14" type="ORF">P167DRAFT_578622</name>
</gene>
<evidence type="ECO:0000256" key="6">
    <source>
        <dbReference type="ARBA" id="ARBA00022777"/>
    </source>
</evidence>
<feature type="compositionally biased region" description="Polar residues" evidence="10">
    <location>
        <begin position="1655"/>
        <end position="1666"/>
    </location>
</feature>
<keyword evidence="6" id="KW-0418">Kinase</keyword>
<organism evidence="14 15">
    <name type="scientific">Morchella conica CCBAS932</name>
    <dbReference type="NCBI Taxonomy" id="1392247"/>
    <lineage>
        <taxon>Eukaryota</taxon>
        <taxon>Fungi</taxon>
        <taxon>Dikarya</taxon>
        <taxon>Ascomycota</taxon>
        <taxon>Pezizomycotina</taxon>
        <taxon>Pezizomycetes</taxon>
        <taxon>Pezizales</taxon>
        <taxon>Morchellaceae</taxon>
        <taxon>Morchella</taxon>
    </lineage>
</organism>
<feature type="domain" description="Histidine kinase" evidence="12">
    <location>
        <begin position="1887"/>
        <end position="2109"/>
    </location>
</feature>
<evidence type="ECO:0000259" key="13">
    <source>
        <dbReference type="PROSITE" id="PS50110"/>
    </source>
</evidence>
<dbReference type="InterPro" id="IPR041664">
    <property type="entry name" value="AAA_16"/>
</dbReference>
<dbReference type="Proteomes" id="UP000277580">
    <property type="component" value="Unassembled WGS sequence"/>
</dbReference>
<dbReference type="SUPFAM" id="SSF52172">
    <property type="entry name" value="CheY-like"/>
    <property type="match status" value="1"/>
</dbReference>
<evidence type="ECO:0000256" key="9">
    <source>
        <dbReference type="PROSITE-ProRule" id="PRU00169"/>
    </source>
</evidence>
<dbReference type="InterPro" id="IPR001789">
    <property type="entry name" value="Sig_transdc_resp-reg_receiver"/>
</dbReference>
<dbReference type="Gene3D" id="1.10.287.130">
    <property type="match status" value="1"/>
</dbReference>
<dbReference type="SMART" id="SM00065">
    <property type="entry name" value="GAF"/>
    <property type="match status" value="1"/>
</dbReference>
<dbReference type="CDD" id="cd16922">
    <property type="entry name" value="HATPase_EvgS-ArcB-TorS-like"/>
    <property type="match status" value="1"/>
</dbReference>
<dbReference type="SMART" id="SM00388">
    <property type="entry name" value="HisKA"/>
    <property type="match status" value="1"/>
</dbReference>
<dbReference type="InterPro" id="IPR004358">
    <property type="entry name" value="Sig_transdc_His_kin-like_C"/>
</dbReference>
<dbReference type="CDD" id="cd00082">
    <property type="entry name" value="HisKA"/>
    <property type="match status" value="1"/>
</dbReference>
<dbReference type="PANTHER" id="PTHR45339">
    <property type="entry name" value="HYBRID SIGNAL TRANSDUCTION HISTIDINE KINASE J"/>
    <property type="match status" value="1"/>
</dbReference>
<dbReference type="Pfam" id="PF02518">
    <property type="entry name" value="HATPase_c"/>
    <property type="match status" value="1"/>
</dbReference>
<dbReference type="STRING" id="1392247.A0A3N4KFC6"/>
<feature type="region of interest" description="Disordered" evidence="10">
    <location>
        <begin position="167"/>
        <end position="201"/>
    </location>
</feature>
<keyword evidence="5" id="KW-0547">Nucleotide-binding</keyword>
<evidence type="ECO:0000256" key="8">
    <source>
        <dbReference type="ARBA" id="ARBA00023012"/>
    </source>
</evidence>
<dbReference type="GO" id="GO:0005524">
    <property type="term" value="F:ATP binding"/>
    <property type="evidence" value="ECO:0007669"/>
    <property type="project" value="UniProtKB-KW"/>
</dbReference>
<dbReference type="PROSITE" id="PS50110">
    <property type="entry name" value="RESPONSE_REGULATORY"/>
    <property type="match status" value="1"/>
</dbReference>
<feature type="domain" description="Protein kinase" evidence="11">
    <location>
        <begin position="116"/>
        <end position="466"/>
    </location>
</feature>
<dbReference type="FunFam" id="3.30.565.10:FF:000010">
    <property type="entry name" value="Sensor histidine kinase RcsC"/>
    <property type="match status" value="1"/>
</dbReference>
<feature type="compositionally biased region" description="Polar residues" evidence="10">
    <location>
        <begin position="184"/>
        <end position="201"/>
    </location>
</feature>